<dbReference type="Proteomes" id="UP000664844">
    <property type="component" value="Unassembled WGS sequence"/>
</dbReference>
<dbReference type="SUPFAM" id="SSF52540">
    <property type="entry name" value="P-loop containing nucleoside triphosphate hydrolases"/>
    <property type="match status" value="1"/>
</dbReference>
<keyword evidence="3" id="KW-1185">Reference proteome</keyword>
<sequence length="354" mass="41479">MEKSQVEISKVLIIASMHRSGSSLTASLLQSAGLHIGRRLMQPNEGNIKGYFENNEFYDFHKTVLKSQGIHEDGWTLQEKIDVEDRFVEQAKELISGNSVSAIWGWKEPRTTLFLYFWGELLPDANFLLIYRAPWEVVDSLYRQNYYAIFQSQPELAVKIWLHYNRKIINFYNKFSQRCILANLETIVKNTAIYTQAINQKFQSELGLPASNIYDAALLQTQAVDSHWASLINHYFPEAIALYRELDARGWQPDETVDFAWLEQLKSSPYRVWAFQDWVEVRNLEKYRNTLQSELQQNQSQLQQQGEQFQQSQSQLESRTEELGQTQSQWHQTQDELEDTKTQLHQVREELGQT</sequence>
<feature type="compositionally biased region" description="Polar residues" evidence="1">
    <location>
        <begin position="323"/>
        <end position="332"/>
    </location>
</feature>
<dbReference type="RefSeq" id="WP_422894335.1">
    <property type="nucleotide sequence ID" value="NZ_JAFLQW010000364.1"/>
</dbReference>
<evidence type="ECO:0000313" key="3">
    <source>
        <dbReference type="Proteomes" id="UP000664844"/>
    </source>
</evidence>
<reference evidence="2 3" key="1">
    <citation type="submission" date="2021-03" db="EMBL/GenBank/DDBJ databases">
        <title>Metabolic Capacity of the Antarctic Cyanobacterium Phormidium pseudopriestleyi that Sustains Oxygenic Photosynthesis in the Presence of Hydrogen Sulfide.</title>
        <authorList>
            <person name="Lumian J.E."/>
            <person name="Jungblut A.D."/>
            <person name="Dillon M.L."/>
            <person name="Hawes I."/>
            <person name="Doran P.T."/>
            <person name="Mackey T.J."/>
            <person name="Dick G.J."/>
            <person name="Grettenberger C.L."/>
            <person name="Sumner D.Y."/>
        </authorList>
    </citation>
    <scope>NUCLEOTIDE SEQUENCE [LARGE SCALE GENOMIC DNA]</scope>
    <source>
        <strain evidence="2 3">FRX01</strain>
    </source>
</reference>
<feature type="compositionally biased region" description="Basic and acidic residues" evidence="1">
    <location>
        <begin position="339"/>
        <end position="354"/>
    </location>
</feature>
<proteinExistence type="predicted"/>
<protein>
    <submittedName>
        <fullName evidence="2">Chromosome partitioning protein ParA</fullName>
    </submittedName>
</protein>
<comment type="caution">
    <text evidence="2">The sequence shown here is derived from an EMBL/GenBank/DDBJ whole genome shotgun (WGS) entry which is preliminary data.</text>
</comment>
<dbReference type="EMBL" id="JAFLQW010000364">
    <property type="protein sequence ID" value="MBO0350154.1"/>
    <property type="molecule type" value="Genomic_DNA"/>
</dbReference>
<dbReference type="Gene3D" id="3.40.50.300">
    <property type="entry name" value="P-loop containing nucleotide triphosphate hydrolases"/>
    <property type="match status" value="1"/>
</dbReference>
<organism evidence="2 3">
    <name type="scientific">Phormidium pseudopriestleyi FRX01</name>
    <dbReference type="NCBI Taxonomy" id="1759528"/>
    <lineage>
        <taxon>Bacteria</taxon>
        <taxon>Bacillati</taxon>
        <taxon>Cyanobacteriota</taxon>
        <taxon>Cyanophyceae</taxon>
        <taxon>Oscillatoriophycideae</taxon>
        <taxon>Oscillatoriales</taxon>
        <taxon>Oscillatoriaceae</taxon>
        <taxon>Phormidium</taxon>
    </lineage>
</organism>
<evidence type="ECO:0000313" key="2">
    <source>
        <dbReference type="EMBL" id="MBO0350154.1"/>
    </source>
</evidence>
<feature type="region of interest" description="Disordered" evidence="1">
    <location>
        <begin position="298"/>
        <end position="354"/>
    </location>
</feature>
<evidence type="ECO:0000256" key="1">
    <source>
        <dbReference type="SAM" id="MobiDB-lite"/>
    </source>
</evidence>
<name>A0ABS3FT32_9CYAN</name>
<feature type="non-terminal residue" evidence="2">
    <location>
        <position position="354"/>
    </location>
</feature>
<dbReference type="InterPro" id="IPR027417">
    <property type="entry name" value="P-loop_NTPase"/>
</dbReference>
<accession>A0ABS3FT32</accession>
<feature type="compositionally biased region" description="Low complexity" evidence="1">
    <location>
        <begin position="298"/>
        <end position="317"/>
    </location>
</feature>
<gene>
    <name evidence="2" type="ORF">J0895_13735</name>
</gene>